<keyword evidence="1" id="KW-1133">Transmembrane helix</keyword>
<protein>
    <submittedName>
        <fullName evidence="2">Stage III sporulation protein AF</fullName>
    </submittedName>
</protein>
<reference evidence="2 3" key="1">
    <citation type="submission" date="2019-07" db="EMBL/GenBank/DDBJ databases">
        <title>Complete genome of Crassaminicella thermophila SY095.</title>
        <authorList>
            <person name="Li X."/>
        </authorList>
    </citation>
    <scope>NUCLEOTIDE SEQUENCE [LARGE SCALE GENOMIC DNA]</scope>
    <source>
        <strain evidence="2 3">SY095</strain>
    </source>
</reference>
<keyword evidence="3" id="KW-1185">Reference proteome</keyword>
<accession>A0A5C0SBZ7</accession>
<dbReference type="RefSeq" id="WP_148809300.1">
    <property type="nucleotide sequence ID" value="NZ_CP042243.1"/>
</dbReference>
<keyword evidence="1" id="KW-0812">Transmembrane</keyword>
<gene>
    <name evidence="2" type="primary">spoIIIAF</name>
    <name evidence="2" type="ORF">FQB35_07020</name>
</gene>
<evidence type="ECO:0000313" key="2">
    <source>
        <dbReference type="EMBL" id="QEK12145.1"/>
    </source>
</evidence>
<name>A0A5C0SBZ7_CRATE</name>
<dbReference type="AlphaFoldDB" id="A0A5C0SBZ7"/>
<dbReference type="InterPro" id="IPR014245">
    <property type="entry name" value="Spore_III_AF"/>
</dbReference>
<proteinExistence type="predicted"/>
<dbReference type="KEGG" id="crs:FQB35_07020"/>
<feature type="transmembrane region" description="Helical" evidence="1">
    <location>
        <begin position="7"/>
        <end position="28"/>
    </location>
</feature>
<dbReference type="EMBL" id="CP042243">
    <property type="protein sequence ID" value="QEK12145.1"/>
    <property type="molecule type" value="Genomic_DNA"/>
</dbReference>
<dbReference type="Pfam" id="PF09581">
    <property type="entry name" value="Spore_III_AF"/>
    <property type="match status" value="1"/>
</dbReference>
<dbReference type="OrthoDB" id="1738919at2"/>
<dbReference type="Proteomes" id="UP000324646">
    <property type="component" value="Chromosome"/>
</dbReference>
<dbReference type="NCBIfam" id="TIGR02896">
    <property type="entry name" value="spore_III_AF"/>
    <property type="match status" value="1"/>
</dbReference>
<evidence type="ECO:0000313" key="3">
    <source>
        <dbReference type="Proteomes" id="UP000324646"/>
    </source>
</evidence>
<feature type="transmembrane region" description="Helical" evidence="1">
    <location>
        <begin position="34"/>
        <end position="55"/>
    </location>
</feature>
<organism evidence="2 3">
    <name type="scientific">Crassaminicella thermophila</name>
    <dbReference type="NCBI Taxonomy" id="2599308"/>
    <lineage>
        <taxon>Bacteria</taxon>
        <taxon>Bacillati</taxon>
        <taxon>Bacillota</taxon>
        <taxon>Clostridia</taxon>
        <taxon>Eubacteriales</taxon>
        <taxon>Clostridiaceae</taxon>
        <taxon>Crassaminicella</taxon>
    </lineage>
</organism>
<evidence type="ECO:0000256" key="1">
    <source>
        <dbReference type="SAM" id="Phobius"/>
    </source>
</evidence>
<keyword evidence="1" id="KW-0472">Membrane</keyword>
<sequence>MVDFLKTWILNIIAVIIFITFLEILLPSSNMKKYINMIVGLLVMLVIISPVLELVNRNTRIQEEIIKTSSDIDRKALSLSLEQFEEAQEKQIIALYKSKLENHIKDQIEYKRNIDVLRINSQIEENRQSKEFGNIKQLEILLGSEIKSQSKNQEIKPVSNIMINIKTKKQPLNSKESTKNKQYIIEQIKENISNFYGVDKDKIRISINK</sequence>